<dbReference type="PANTHER" id="PTHR13939">
    <property type="entry name" value="NICOTINAMIDE-NUCLEOTIDE AMIDOHYDROLASE PNCC"/>
    <property type="match status" value="1"/>
</dbReference>
<name>A0A9D1LAC6_9CLOT</name>
<dbReference type="EMBL" id="DVMM01000044">
    <property type="protein sequence ID" value="HIU29093.1"/>
    <property type="molecule type" value="Genomic_DNA"/>
</dbReference>
<dbReference type="Gene3D" id="3.30.70.2860">
    <property type="match status" value="1"/>
</dbReference>
<accession>A0A9D1LAC6</accession>
<dbReference type="InterPro" id="IPR041424">
    <property type="entry name" value="CinA_KH"/>
</dbReference>
<dbReference type="Pfam" id="PF02464">
    <property type="entry name" value="CinA"/>
    <property type="match status" value="1"/>
</dbReference>
<feature type="domain" description="CinA C-terminal" evidence="1">
    <location>
        <begin position="133"/>
        <end position="283"/>
    </location>
</feature>
<dbReference type="HAMAP" id="MF_00226_B">
    <property type="entry name" value="CinA_B"/>
    <property type="match status" value="1"/>
</dbReference>
<dbReference type="InterPro" id="IPR050101">
    <property type="entry name" value="CinA"/>
</dbReference>
<protein>
    <submittedName>
        <fullName evidence="3">Nicotinamide-nucleotide amidohydrolase family protein</fullName>
    </submittedName>
</protein>
<dbReference type="InterPro" id="IPR036653">
    <property type="entry name" value="CinA-like_C"/>
</dbReference>
<dbReference type="SUPFAM" id="SSF53218">
    <property type="entry name" value="Molybdenum cofactor biosynthesis proteins"/>
    <property type="match status" value="1"/>
</dbReference>
<gene>
    <name evidence="3" type="ORF">IAD50_02225</name>
</gene>
<feature type="non-terminal residue" evidence="3">
    <location>
        <position position="1"/>
    </location>
</feature>
<dbReference type="PANTHER" id="PTHR13939:SF0">
    <property type="entry name" value="NMN AMIDOHYDROLASE-LIKE PROTEIN YFAY"/>
    <property type="match status" value="1"/>
</dbReference>
<feature type="domain" description="CinA KH" evidence="2">
    <location>
        <begin position="56"/>
        <end position="128"/>
    </location>
</feature>
<evidence type="ECO:0000313" key="3">
    <source>
        <dbReference type="EMBL" id="HIU29093.1"/>
    </source>
</evidence>
<dbReference type="Gene3D" id="3.90.950.20">
    <property type="entry name" value="CinA-like"/>
    <property type="match status" value="1"/>
</dbReference>
<dbReference type="AlphaFoldDB" id="A0A9D1LAC6"/>
<evidence type="ECO:0000313" key="4">
    <source>
        <dbReference type="Proteomes" id="UP000824089"/>
    </source>
</evidence>
<dbReference type="Gene3D" id="3.40.980.10">
    <property type="entry name" value="MoaB/Mog-like domain"/>
    <property type="match status" value="1"/>
</dbReference>
<dbReference type="Pfam" id="PF18146">
    <property type="entry name" value="CinA_KH"/>
    <property type="match status" value="1"/>
</dbReference>
<sequence length="291" mass="31164">NSMILDNEEGTAPGCIIQKDGKIVILLPGPPKELIPMFHKHILKFFKERSEAPLTSKFLRVVGIGESLVEKKLLSLVDGQVNPTIATYAKDGIVTIRVTAHDEGGIPASLLVSDTCGKISSILGDAIYTDENEDLEYTVWKLLKQNRLTFSCAESCTGGMLSELMTAVPGASQVFKCAAVTYSTDSKTELIGVDAALIEQYGVVSKETALAMVKGIAQRSGTDVAVSITGYAGPRTGNEPVGKVCIGVVAPGSQNVKEFHFTGNRDRIRVLSVVNALDMVRRAILHIESGE</sequence>
<dbReference type="InterPro" id="IPR008135">
    <property type="entry name" value="Competence-induced_CinA"/>
</dbReference>
<dbReference type="SUPFAM" id="SSF142433">
    <property type="entry name" value="CinA-like"/>
    <property type="match status" value="1"/>
</dbReference>
<reference evidence="3" key="2">
    <citation type="journal article" date="2021" name="PeerJ">
        <title>Extensive microbial diversity within the chicken gut microbiome revealed by metagenomics and culture.</title>
        <authorList>
            <person name="Gilroy R."/>
            <person name="Ravi A."/>
            <person name="Getino M."/>
            <person name="Pursley I."/>
            <person name="Horton D.L."/>
            <person name="Alikhan N.F."/>
            <person name="Baker D."/>
            <person name="Gharbi K."/>
            <person name="Hall N."/>
            <person name="Watson M."/>
            <person name="Adriaenssens E.M."/>
            <person name="Foster-Nyarko E."/>
            <person name="Jarju S."/>
            <person name="Secka A."/>
            <person name="Antonio M."/>
            <person name="Oren A."/>
            <person name="Chaudhuri R.R."/>
            <person name="La Ragione R."/>
            <person name="Hildebrand F."/>
            <person name="Pallen M.J."/>
        </authorList>
    </citation>
    <scope>NUCLEOTIDE SEQUENCE</scope>
    <source>
        <strain evidence="3">CHK195-4489</strain>
    </source>
</reference>
<dbReference type="InterPro" id="IPR008136">
    <property type="entry name" value="CinA_C"/>
</dbReference>
<reference evidence="3" key="1">
    <citation type="submission" date="2020-10" db="EMBL/GenBank/DDBJ databases">
        <authorList>
            <person name="Gilroy R."/>
        </authorList>
    </citation>
    <scope>NUCLEOTIDE SEQUENCE</scope>
    <source>
        <strain evidence="3">CHK195-4489</strain>
    </source>
</reference>
<comment type="caution">
    <text evidence="3">The sequence shown here is derived from an EMBL/GenBank/DDBJ whole genome shotgun (WGS) entry which is preliminary data.</text>
</comment>
<evidence type="ECO:0000259" key="2">
    <source>
        <dbReference type="Pfam" id="PF18146"/>
    </source>
</evidence>
<proteinExistence type="inferred from homology"/>
<organism evidence="3 4">
    <name type="scientific">Candidatus Egerieisoma faecipullorum</name>
    <dbReference type="NCBI Taxonomy" id="2840963"/>
    <lineage>
        <taxon>Bacteria</taxon>
        <taxon>Bacillati</taxon>
        <taxon>Bacillota</taxon>
        <taxon>Clostridia</taxon>
        <taxon>Eubacteriales</taxon>
        <taxon>Clostridiaceae</taxon>
        <taxon>Clostridiaceae incertae sedis</taxon>
        <taxon>Candidatus Egerieisoma</taxon>
    </lineage>
</organism>
<dbReference type="Proteomes" id="UP000824089">
    <property type="component" value="Unassembled WGS sequence"/>
</dbReference>
<dbReference type="NCBIfam" id="TIGR00199">
    <property type="entry name" value="PncC_domain"/>
    <property type="match status" value="1"/>
</dbReference>
<evidence type="ECO:0000259" key="1">
    <source>
        <dbReference type="Pfam" id="PF02464"/>
    </source>
</evidence>
<dbReference type="InterPro" id="IPR036425">
    <property type="entry name" value="MoaB/Mog-like_dom_sf"/>
</dbReference>